<evidence type="ECO:0000313" key="3">
    <source>
        <dbReference type="Proteomes" id="UP001253545"/>
    </source>
</evidence>
<name>A0ABU2ZQI0_9ALTE</name>
<dbReference type="SUPFAM" id="SSF89550">
    <property type="entry name" value="PHP domain-like"/>
    <property type="match status" value="1"/>
</dbReference>
<dbReference type="InterPro" id="IPR004013">
    <property type="entry name" value="PHP_dom"/>
</dbReference>
<evidence type="ECO:0000313" key="2">
    <source>
        <dbReference type="EMBL" id="MDT0594594.1"/>
    </source>
</evidence>
<dbReference type="PANTHER" id="PTHR42924">
    <property type="entry name" value="EXONUCLEASE"/>
    <property type="match status" value="1"/>
</dbReference>
<dbReference type="Gene3D" id="1.10.150.650">
    <property type="match status" value="1"/>
</dbReference>
<dbReference type="CDD" id="cd07438">
    <property type="entry name" value="PHP_HisPPase_AMP"/>
    <property type="match status" value="1"/>
</dbReference>
<dbReference type="EMBL" id="JAVRHX010000001">
    <property type="protein sequence ID" value="MDT0594594.1"/>
    <property type="molecule type" value="Genomic_DNA"/>
</dbReference>
<comment type="caution">
    <text evidence="2">The sequence shown here is derived from an EMBL/GenBank/DDBJ whole genome shotgun (WGS) entry which is preliminary data.</text>
</comment>
<sequence>MSTKKLKIDLHCHTHYSDGALSVPELLMRSQQMQVDVLAITDHDCIDALAPARQYLKEVKQKLTLINGVEISTKWHGFEIHIIGLDFDHQSLKLQDRLLSQQQKRRERAQKISDKLANIGIENVYEQCTQMTKDSCISRGHIAKLLVQKGHVSHFQQAFTQYLGKNKKAYVSPNWISISEAIEWIHDAGGVAVIAHPYHYDMTTKWLRRLLNDFSQAGGDGLEVQHPSLSLQKHELMLALANEYSLAGSAGSDFHLPTRWTELGRRLDFTDSTTAIWTKFKQTSLPTH</sequence>
<proteinExistence type="predicted"/>
<dbReference type="InterPro" id="IPR003141">
    <property type="entry name" value="Pol/His_phosphatase_N"/>
</dbReference>
<dbReference type="SMART" id="SM00481">
    <property type="entry name" value="POLIIIAc"/>
    <property type="match status" value="1"/>
</dbReference>
<keyword evidence="3" id="KW-1185">Reference proteome</keyword>
<dbReference type="RefSeq" id="WP_311368061.1">
    <property type="nucleotide sequence ID" value="NZ_JAVRHX010000001.1"/>
</dbReference>
<dbReference type="Pfam" id="PF02811">
    <property type="entry name" value="PHP"/>
    <property type="match status" value="1"/>
</dbReference>
<gene>
    <name evidence="2" type="ORF">RM552_07040</name>
</gene>
<dbReference type="InterPro" id="IPR052018">
    <property type="entry name" value="PHP_domain"/>
</dbReference>
<protein>
    <submittedName>
        <fullName evidence="2">PHP domain-containing protein</fullName>
    </submittedName>
</protein>
<dbReference type="Proteomes" id="UP001253545">
    <property type="component" value="Unassembled WGS sequence"/>
</dbReference>
<reference evidence="2 3" key="1">
    <citation type="submission" date="2023-09" db="EMBL/GenBank/DDBJ databases">
        <authorList>
            <person name="Rey-Velasco X."/>
        </authorList>
    </citation>
    <scope>NUCLEOTIDE SEQUENCE [LARGE SCALE GENOMIC DNA]</scope>
    <source>
        <strain evidence="2 3">P117</strain>
    </source>
</reference>
<dbReference type="InterPro" id="IPR016195">
    <property type="entry name" value="Pol/histidinol_Pase-like"/>
</dbReference>
<dbReference type="Gene3D" id="3.20.20.140">
    <property type="entry name" value="Metal-dependent hydrolases"/>
    <property type="match status" value="1"/>
</dbReference>
<organism evidence="2 3">
    <name type="scientific">Glaciecola petra</name>
    <dbReference type="NCBI Taxonomy" id="3075602"/>
    <lineage>
        <taxon>Bacteria</taxon>
        <taxon>Pseudomonadati</taxon>
        <taxon>Pseudomonadota</taxon>
        <taxon>Gammaproteobacteria</taxon>
        <taxon>Alteromonadales</taxon>
        <taxon>Alteromonadaceae</taxon>
        <taxon>Glaciecola</taxon>
    </lineage>
</organism>
<evidence type="ECO:0000259" key="1">
    <source>
        <dbReference type="SMART" id="SM00481"/>
    </source>
</evidence>
<feature type="domain" description="Polymerase/histidinol phosphatase N-terminal" evidence="1">
    <location>
        <begin position="8"/>
        <end position="75"/>
    </location>
</feature>
<accession>A0ABU2ZQI0</accession>
<dbReference type="PANTHER" id="PTHR42924:SF3">
    <property type="entry name" value="POLYMERASE_HISTIDINOL PHOSPHATASE N-TERMINAL DOMAIN-CONTAINING PROTEIN"/>
    <property type="match status" value="1"/>
</dbReference>